<proteinExistence type="predicted"/>
<comment type="caution">
    <text evidence="2">The sequence shown here is derived from an EMBL/GenBank/DDBJ whole genome shotgun (WGS) entry which is preliminary data.</text>
</comment>
<dbReference type="Proteomes" id="UP001195769">
    <property type="component" value="Unassembled WGS sequence"/>
</dbReference>
<gene>
    <name evidence="2" type="ORF">F5891DRAFT_976551</name>
</gene>
<name>A0AAD4EEW3_9AGAM</name>
<evidence type="ECO:0000313" key="3">
    <source>
        <dbReference type="Proteomes" id="UP001195769"/>
    </source>
</evidence>
<feature type="compositionally biased region" description="Basic and acidic residues" evidence="1">
    <location>
        <begin position="145"/>
        <end position="163"/>
    </location>
</feature>
<organism evidence="2 3">
    <name type="scientific">Suillus fuscotomentosus</name>
    <dbReference type="NCBI Taxonomy" id="1912939"/>
    <lineage>
        <taxon>Eukaryota</taxon>
        <taxon>Fungi</taxon>
        <taxon>Dikarya</taxon>
        <taxon>Basidiomycota</taxon>
        <taxon>Agaricomycotina</taxon>
        <taxon>Agaricomycetes</taxon>
        <taxon>Agaricomycetidae</taxon>
        <taxon>Boletales</taxon>
        <taxon>Suillineae</taxon>
        <taxon>Suillaceae</taxon>
        <taxon>Suillus</taxon>
    </lineage>
</organism>
<feature type="compositionally biased region" description="Basic residues" evidence="1">
    <location>
        <begin position="387"/>
        <end position="404"/>
    </location>
</feature>
<dbReference type="GeneID" id="64670917"/>
<sequence>MPLTFARIHQCLLPKANQMLQLLSPHVGRMPPRQHLPQSMKLQVNTTQEMSQQVTRTLQPKEATNICNDTSVSTAQSESKIAVAPRPCRLGAAKSYTHDHSDGAESSPSDSNWAADEEKHKKAARPSAVDGDDNSDDPSLSPLRLTHEQKGKGRAKAFDKGDNDEQDYNEEQEVNEDKSDKGPAKKGRLPFEVVLKVQELGARVILIEVGLATKATRKESPWNQHQTWFKTFSPPSQESAGYWYHTHGIHISGVAIFPGYEDAGHQASGYKDLEAAQAEGISFSFLPRSTTGPNGTLLCNGKSARDRNRKVTPMIISEKFAEAGHPLKTSNNRWLDILNTLYVEQLFILNWPAVVPPPGPNFDLKALSADLGQDDEDDDSEAETAKTKKCKGKSKKSNHNRRTKGTIVEKPDVVLSIREWSEYTNGEVLRELRNLVKFFKNFPLPYQASTNQMILQSDAIVSNMICDTSEEWLWFVGNKKDQDSLFGAQGASIVSPGAKEVTPNFSMNSIICVNNKAWILHKEPI</sequence>
<accession>A0AAD4EEW3</accession>
<feature type="compositionally biased region" description="Acidic residues" evidence="1">
    <location>
        <begin position="164"/>
        <end position="174"/>
    </location>
</feature>
<dbReference type="EMBL" id="JABBWK010000008">
    <property type="protein sequence ID" value="KAG1904973.1"/>
    <property type="molecule type" value="Genomic_DNA"/>
</dbReference>
<feature type="compositionally biased region" description="Acidic residues" evidence="1">
    <location>
        <begin position="372"/>
        <end position="382"/>
    </location>
</feature>
<reference evidence="2" key="1">
    <citation type="journal article" date="2020" name="New Phytol.">
        <title>Comparative genomics reveals dynamic genome evolution in host specialist ectomycorrhizal fungi.</title>
        <authorList>
            <person name="Lofgren L.A."/>
            <person name="Nguyen N.H."/>
            <person name="Vilgalys R."/>
            <person name="Ruytinx J."/>
            <person name="Liao H.L."/>
            <person name="Branco S."/>
            <person name="Kuo A."/>
            <person name="LaButti K."/>
            <person name="Lipzen A."/>
            <person name="Andreopoulos W."/>
            <person name="Pangilinan J."/>
            <person name="Riley R."/>
            <person name="Hundley H."/>
            <person name="Na H."/>
            <person name="Barry K."/>
            <person name="Grigoriev I.V."/>
            <person name="Stajich J.E."/>
            <person name="Kennedy P.G."/>
        </authorList>
    </citation>
    <scope>NUCLEOTIDE SEQUENCE</scope>
    <source>
        <strain evidence="2">FC203</strain>
    </source>
</reference>
<protein>
    <submittedName>
        <fullName evidence="2">Uncharacterized protein</fullName>
    </submittedName>
</protein>
<feature type="region of interest" description="Disordered" evidence="1">
    <location>
        <begin position="93"/>
        <end position="186"/>
    </location>
</feature>
<keyword evidence="3" id="KW-1185">Reference proteome</keyword>
<dbReference type="AlphaFoldDB" id="A0AAD4EEW3"/>
<dbReference type="RefSeq" id="XP_041230548.1">
    <property type="nucleotide sequence ID" value="XM_041376619.1"/>
</dbReference>
<evidence type="ECO:0000313" key="2">
    <source>
        <dbReference type="EMBL" id="KAG1904973.1"/>
    </source>
</evidence>
<feature type="region of interest" description="Disordered" evidence="1">
    <location>
        <begin position="371"/>
        <end position="405"/>
    </location>
</feature>
<evidence type="ECO:0000256" key="1">
    <source>
        <dbReference type="SAM" id="MobiDB-lite"/>
    </source>
</evidence>